<dbReference type="GO" id="GO:0008324">
    <property type="term" value="F:monoatomic cation transmembrane transporter activity"/>
    <property type="evidence" value="ECO:0007669"/>
    <property type="project" value="InterPro"/>
</dbReference>
<dbReference type="AlphaFoldDB" id="A0A1M7NWX1"/>
<evidence type="ECO:0000259" key="3">
    <source>
        <dbReference type="PROSITE" id="PS51201"/>
    </source>
</evidence>
<feature type="domain" description="RCK N-terminal" evidence="3">
    <location>
        <begin position="364"/>
        <end position="476"/>
    </location>
</feature>
<dbReference type="SUPFAM" id="SSF51735">
    <property type="entry name" value="NAD(P)-binding Rossmann-fold domains"/>
    <property type="match status" value="2"/>
</dbReference>
<dbReference type="PANTHER" id="PTHR43833:SF13">
    <property type="entry name" value="POTASSIUM CHANNEL PROTEIN 2-RELATED"/>
    <property type="match status" value="1"/>
</dbReference>
<keyword evidence="2" id="KW-0472">Membrane</keyword>
<name>A0A1M7NWX1_9BACT</name>
<dbReference type="STRING" id="388280.SAMN04488057_106109"/>
<evidence type="ECO:0000259" key="4">
    <source>
        <dbReference type="PROSITE" id="PS51202"/>
    </source>
</evidence>
<dbReference type="EMBL" id="FRCY01000006">
    <property type="protein sequence ID" value="SHN08118.1"/>
    <property type="molecule type" value="Genomic_DNA"/>
</dbReference>
<keyword evidence="2" id="KW-1133">Transmembrane helix</keyword>
<keyword evidence="2" id="KW-0812">Transmembrane</keyword>
<evidence type="ECO:0000256" key="1">
    <source>
        <dbReference type="ARBA" id="ARBA00004651"/>
    </source>
</evidence>
<evidence type="ECO:0000256" key="2">
    <source>
        <dbReference type="SAM" id="Phobius"/>
    </source>
</evidence>
<feature type="domain" description="RCK C-terminal" evidence="4">
    <location>
        <begin position="490"/>
        <end position="573"/>
    </location>
</feature>
<dbReference type="Gene3D" id="3.30.70.1450">
    <property type="entry name" value="Regulator of K+ conductance, C-terminal domain"/>
    <property type="match status" value="2"/>
</dbReference>
<comment type="subcellular location">
    <subcellularLocation>
        <location evidence="1">Cell membrane</location>
        <topology evidence="1">Multi-pass membrane protein</topology>
    </subcellularLocation>
</comment>
<dbReference type="Pfam" id="PF02080">
    <property type="entry name" value="TrkA_C"/>
    <property type="match status" value="2"/>
</dbReference>
<dbReference type="InterPro" id="IPR036721">
    <property type="entry name" value="RCK_C_sf"/>
</dbReference>
<dbReference type="Pfam" id="PF02254">
    <property type="entry name" value="TrkA_N"/>
    <property type="match status" value="2"/>
</dbReference>
<organism evidence="5 6">
    <name type="scientific">Cyclobacterium lianum</name>
    <dbReference type="NCBI Taxonomy" id="388280"/>
    <lineage>
        <taxon>Bacteria</taxon>
        <taxon>Pseudomonadati</taxon>
        <taxon>Bacteroidota</taxon>
        <taxon>Cytophagia</taxon>
        <taxon>Cytophagales</taxon>
        <taxon>Cyclobacteriaceae</taxon>
        <taxon>Cyclobacterium</taxon>
    </lineage>
</organism>
<dbReference type="Pfam" id="PF07885">
    <property type="entry name" value="Ion_trans_2"/>
    <property type="match status" value="1"/>
</dbReference>
<feature type="transmembrane region" description="Helical" evidence="2">
    <location>
        <begin position="35"/>
        <end position="58"/>
    </location>
</feature>
<accession>A0A1M7NWX1</accession>
<evidence type="ECO:0000313" key="5">
    <source>
        <dbReference type="EMBL" id="SHN08118.1"/>
    </source>
</evidence>
<dbReference type="InterPro" id="IPR036291">
    <property type="entry name" value="NAD(P)-bd_dom_sf"/>
</dbReference>
<reference evidence="5 6" key="1">
    <citation type="submission" date="2016-11" db="EMBL/GenBank/DDBJ databases">
        <authorList>
            <person name="Jaros S."/>
            <person name="Januszkiewicz K."/>
            <person name="Wedrychowicz H."/>
        </authorList>
    </citation>
    <scope>NUCLEOTIDE SEQUENCE [LARGE SCALE GENOMIC DNA]</scope>
    <source>
        <strain evidence="5 6">CGMCC 1.6102</strain>
    </source>
</reference>
<dbReference type="Gene3D" id="3.40.50.720">
    <property type="entry name" value="NAD(P)-binding Rossmann-like Domain"/>
    <property type="match status" value="2"/>
</dbReference>
<dbReference type="InterPro" id="IPR006037">
    <property type="entry name" value="RCK_C"/>
</dbReference>
<dbReference type="GO" id="GO:0005886">
    <property type="term" value="C:plasma membrane"/>
    <property type="evidence" value="ECO:0007669"/>
    <property type="project" value="UniProtKB-SubCell"/>
</dbReference>
<gene>
    <name evidence="5" type="ORF">SAMN04488057_106109</name>
</gene>
<dbReference type="InterPro" id="IPR013099">
    <property type="entry name" value="K_chnl_dom"/>
</dbReference>
<feature type="transmembrane region" description="Helical" evidence="2">
    <location>
        <begin position="64"/>
        <end position="83"/>
    </location>
</feature>
<dbReference type="PROSITE" id="PS51202">
    <property type="entry name" value="RCK_C"/>
    <property type="match status" value="2"/>
</dbReference>
<feature type="transmembrane region" description="Helical" evidence="2">
    <location>
        <begin position="95"/>
        <end position="121"/>
    </location>
</feature>
<protein>
    <submittedName>
        <fullName evidence="5">Trk K+ transport system, NAD-binding component</fullName>
    </submittedName>
</protein>
<proteinExistence type="predicted"/>
<dbReference type="GO" id="GO:0006813">
    <property type="term" value="P:potassium ion transport"/>
    <property type="evidence" value="ECO:0007669"/>
    <property type="project" value="InterPro"/>
</dbReference>
<dbReference type="Proteomes" id="UP000184513">
    <property type="component" value="Unassembled WGS sequence"/>
</dbReference>
<dbReference type="PANTHER" id="PTHR43833">
    <property type="entry name" value="POTASSIUM CHANNEL PROTEIN 2-RELATED-RELATED"/>
    <property type="match status" value="1"/>
</dbReference>
<dbReference type="InterPro" id="IPR003148">
    <property type="entry name" value="RCK_N"/>
</dbReference>
<dbReference type="InterPro" id="IPR050721">
    <property type="entry name" value="Trk_Ktr_HKT_K-transport"/>
</dbReference>
<dbReference type="Gene3D" id="1.10.287.70">
    <property type="match status" value="1"/>
</dbReference>
<keyword evidence="6" id="KW-1185">Reference proteome</keyword>
<dbReference type="SUPFAM" id="SSF116726">
    <property type="entry name" value="TrkA C-terminal domain-like"/>
    <property type="match status" value="2"/>
</dbReference>
<dbReference type="SUPFAM" id="SSF81324">
    <property type="entry name" value="Voltage-gated potassium channels"/>
    <property type="match status" value="1"/>
</dbReference>
<dbReference type="PRINTS" id="PR00169">
    <property type="entry name" value="KCHANNEL"/>
</dbReference>
<dbReference type="PROSITE" id="PS51201">
    <property type="entry name" value="RCK_N"/>
    <property type="match status" value="1"/>
</dbReference>
<sequence>MVNRVIVEENKHMKFLASQLSFLLKNKPQRRNFKLLLRFLLILLAMILVFSLAFHLIMLSEGRYFSWITGLYWTFTVMTTLGFGDITFETDWGRVFTMIVLLSGMLFLLVLFPFTFINFFYSPWMKAQEQSRVPKQIDEATSGHVILTHFDPVSDALIKKLKRIQIPYVLIVQDFTEGLKLRELDIQVMLGDLDDPDTYRNARIASANLVATTSVDVVNTSVAFTIREVNENITIIATCNAEASADILSLAGCNHVLSLGEMMGLFLSRRASGGDASALVIGQFEELSIAEATVGGSSLVGQTLRETKLREKVGVSVLGFWIRGKYHVAQPETEITENSVLVLAGTPTQIAAYNALFCIQKQESEPLIIIGGGRVGRSTGRELEKRNLDFRIIEKLPDRVKNNEKYIYGDAANLEILLKAGISKAPSVIITTHEDDINAYLTIYCRKLRPDIQIITRSTLERNLDTMHRAGADFVMSYASMGANAIYNLLKKSDILMVAEGLDLISIKAPEQLTGKSIAASCIRQETGCTIISIKKKAKMIVNPEPDSIIEKGDEIILIGTAEAENTFFRKFS</sequence>
<evidence type="ECO:0000313" key="6">
    <source>
        <dbReference type="Proteomes" id="UP000184513"/>
    </source>
</evidence>
<feature type="domain" description="RCK C-terminal" evidence="4">
    <location>
        <begin position="276"/>
        <end position="359"/>
    </location>
</feature>